<accession>A0A4U0WHT9</accession>
<reference evidence="5 6" key="1">
    <citation type="submission" date="2017-03" db="EMBL/GenBank/DDBJ databases">
        <title>Genomes of endolithic fungi from Antarctica.</title>
        <authorList>
            <person name="Coleine C."/>
            <person name="Masonjones S."/>
            <person name="Stajich J.E."/>
        </authorList>
    </citation>
    <scope>NUCLEOTIDE SEQUENCE [LARGE SCALE GENOMIC DNA]</scope>
    <source>
        <strain evidence="5 6">CCFEE 5187</strain>
    </source>
</reference>
<dbReference type="Gene3D" id="1.10.1200.10">
    <property type="entry name" value="ACP-like"/>
    <property type="match status" value="1"/>
</dbReference>
<dbReference type="SUPFAM" id="SSF47336">
    <property type="entry name" value="ACP-like"/>
    <property type="match status" value="1"/>
</dbReference>
<dbReference type="OrthoDB" id="429813at2759"/>
<protein>
    <recommendedName>
        <fullName evidence="4">Carrier domain-containing protein</fullName>
    </recommendedName>
</protein>
<dbReference type="Pfam" id="PF00501">
    <property type="entry name" value="AMP-binding"/>
    <property type="match status" value="1"/>
</dbReference>
<dbReference type="Proteomes" id="UP000308768">
    <property type="component" value="Unassembled WGS sequence"/>
</dbReference>
<evidence type="ECO:0000256" key="2">
    <source>
        <dbReference type="ARBA" id="ARBA00022553"/>
    </source>
</evidence>
<name>A0A4U0WHT9_9PEZI</name>
<dbReference type="STRING" id="331657.A0A4U0WHT9"/>
<dbReference type="InterPro" id="IPR000873">
    <property type="entry name" value="AMP-dep_synth/lig_dom"/>
</dbReference>
<dbReference type="Pfam" id="PF07993">
    <property type="entry name" value="NAD_binding_4"/>
    <property type="match status" value="1"/>
</dbReference>
<dbReference type="EMBL" id="NAJN01001545">
    <property type="protein sequence ID" value="TKA62532.1"/>
    <property type="molecule type" value="Genomic_DNA"/>
</dbReference>
<dbReference type="SUPFAM" id="SSF56801">
    <property type="entry name" value="Acetyl-CoA synthetase-like"/>
    <property type="match status" value="1"/>
</dbReference>
<evidence type="ECO:0000313" key="5">
    <source>
        <dbReference type="EMBL" id="TKA62532.1"/>
    </source>
</evidence>
<dbReference type="InterPro" id="IPR051414">
    <property type="entry name" value="Adenylate-forming_Reductase"/>
</dbReference>
<keyword evidence="2" id="KW-0597">Phosphoprotein</keyword>
<dbReference type="InterPro" id="IPR020845">
    <property type="entry name" value="AMP-binding_CS"/>
</dbReference>
<dbReference type="InterPro" id="IPR013120">
    <property type="entry name" value="FAR_NAD-bd"/>
</dbReference>
<evidence type="ECO:0000313" key="6">
    <source>
        <dbReference type="Proteomes" id="UP000308768"/>
    </source>
</evidence>
<evidence type="ECO:0000256" key="1">
    <source>
        <dbReference type="ARBA" id="ARBA00022450"/>
    </source>
</evidence>
<dbReference type="InterPro" id="IPR036736">
    <property type="entry name" value="ACP-like_sf"/>
</dbReference>
<organism evidence="5 6">
    <name type="scientific">Cryomyces minteri</name>
    <dbReference type="NCBI Taxonomy" id="331657"/>
    <lineage>
        <taxon>Eukaryota</taxon>
        <taxon>Fungi</taxon>
        <taxon>Dikarya</taxon>
        <taxon>Ascomycota</taxon>
        <taxon>Pezizomycotina</taxon>
        <taxon>Dothideomycetes</taxon>
        <taxon>Dothideomycetes incertae sedis</taxon>
        <taxon>Cryomyces</taxon>
    </lineage>
</organism>
<keyword evidence="1" id="KW-0596">Phosphopantetheine</keyword>
<feature type="compositionally biased region" description="Low complexity" evidence="3">
    <location>
        <begin position="1024"/>
        <end position="1045"/>
    </location>
</feature>
<dbReference type="AlphaFoldDB" id="A0A4U0WHT9"/>
<dbReference type="PROSITE" id="PS00455">
    <property type="entry name" value="AMP_BINDING"/>
    <property type="match status" value="1"/>
</dbReference>
<feature type="region of interest" description="Disordered" evidence="3">
    <location>
        <begin position="1086"/>
        <end position="1126"/>
    </location>
</feature>
<feature type="domain" description="Carrier" evidence="4">
    <location>
        <begin position="554"/>
        <end position="635"/>
    </location>
</feature>
<feature type="compositionally biased region" description="Polar residues" evidence="3">
    <location>
        <begin position="1059"/>
        <end position="1068"/>
    </location>
</feature>
<dbReference type="Gene3D" id="3.40.50.12780">
    <property type="entry name" value="N-terminal domain of ligase-like"/>
    <property type="match status" value="1"/>
</dbReference>
<dbReference type="PROSITE" id="PS50075">
    <property type="entry name" value="CARRIER"/>
    <property type="match status" value="1"/>
</dbReference>
<feature type="compositionally biased region" description="Basic and acidic residues" evidence="3">
    <location>
        <begin position="1090"/>
        <end position="1116"/>
    </location>
</feature>
<evidence type="ECO:0000256" key="3">
    <source>
        <dbReference type="SAM" id="MobiDB-lite"/>
    </source>
</evidence>
<dbReference type="InterPro" id="IPR009081">
    <property type="entry name" value="PP-bd_ACP"/>
</dbReference>
<feature type="region of interest" description="Disordered" evidence="3">
    <location>
        <begin position="868"/>
        <end position="892"/>
    </location>
</feature>
<dbReference type="SUPFAM" id="SSF51735">
    <property type="entry name" value="NAD(P)-binding Rossmann-fold domains"/>
    <property type="match status" value="1"/>
</dbReference>
<sequence>MASATQYPPGERLLPKVIDELALSEPSRILYSVLRGSETSSGFRDTTCRQFADGINKAAHWLAEKLGRSPNFKTLTCLGPQEPNYAILAVAASKAGYKLFLPSLRNSPEAQLRLLEQAQCKTFLTLDVLPPGLATVLARQTMRRITAPSCEHWLDASEEITPFPFEKSFAEARLDPFIVLHTSGTTGTPKAITIPQGYLMAPEALAAEECKGGVPIARVIQQHRGRVFLPMPFFHAAGIWCTLSAPVLLDITSVFAPNRPLTADFANEMHVNRNVLAAMLPPSVLEDLVKTASYVEHLSRLRWLMTGGAPVSAHAGDIASKKVQFMNILGGTEASTPQQLLTESSDYLYHNFGPTSGVVLRPVSDDLYELAIERRKESEAQQCIFMTFPELQEFSMKDLYSRHPDPAKADHWRYRGRADDVIVFGNGEKLNPLTMEAIVCMHRDVQAVLVAGSGRFQAALLVELRDGVMADMDHDDKVEAIWPVVEEANEDCSRHGRLTKSLIVFTSKDKPMARAGKGSVQRAPTVALYKDEIDQAYEENARVNDQGPAISDDATAEDVVLAVRQIIEQIAPKPITKDDDNFFQTGLDSLHAFQTTRKLKSLFRNRPKISSKISPSLIYSNPTIAWLSEALSFPDGPSQAYHDKDRSEVIGGIIDSQAQKLLALPPVARSTFQRARPAASKTILLTGSTGNLGSYLLQALLASPNITRIYVLNRSADSEQRQARINAAKGFSTTFDKARVRFLTCNLRLPQLGLAAPVYNELAENVTHMLHNAWTVDSNRDLSFYVDAEIAGLRNLMILSAASMARLFFVSSISAATRWAAAGYEGDVPERVIHDAGVAERMGYAESKYIAEQMLTLPLPFKTFADPTLDPDAQHPVSAGAQPESNPESVHHHPIPATILRVGQITGPVSPAHAQQGVWNPRELLPSLIASSRHLRMLPESLGEMDPVDWVPGEERVNGKDEKRDASDADDAPASKEKANGSGAQRQAQVLDLVNPRRSTWQSLVPRVKRALESPAPNDAASHTTATTNDPNNDANTSTGTPTNGDTDDHDGDRRHTSNGTNHDNNGATAPAIRLVALPTWLAALSTSADRTRPPSRQRRDGTPAKDATDASDKQAGHATRPTFQTVGAERASAALRDLDAVRDGWMTVWLRGWGVV</sequence>
<comment type="caution">
    <text evidence="5">The sequence shown here is derived from an EMBL/GenBank/DDBJ whole genome shotgun (WGS) entry which is preliminary data.</text>
</comment>
<proteinExistence type="predicted"/>
<dbReference type="InterPro" id="IPR036291">
    <property type="entry name" value="NAD(P)-bd_dom_sf"/>
</dbReference>
<feature type="region of interest" description="Disordered" evidence="3">
    <location>
        <begin position="1011"/>
        <end position="1069"/>
    </location>
</feature>
<gene>
    <name evidence="5" type="ORF">B0A49_12190</name>
</gene>
<dbReference type="Pfam" id="PF00550">
    <property type="entry name" value="PP-binding"/>
    <property type="match status" value="1"/>
</dbReference>
<feature type="region of interest" description="Disordered" evidence="3">
    <location>
        <begin position="944"/>
        <end position="995"/>
    </location>
</feature>
<dbReference type="PANTHER" id="PTHR43439">
    <property type="entry name" value="PHENYLACETATE-COENZYME A LIGASE"/>
    <property type="match status" value="1"/>
</dbReference>
<evidence type="ECO:0000259" key="4">
    <source>
        <dbReference type="PROSITE" id="PS50075"/>
    </source>
</evidence>
<dbReference type="Pfam" id="PF23562">
    <property type="entry name" value="AMP-binding_C_3"/>
    <property type="match status" value="1"/>
</dbReference>
<keyword evidence="6" id="KW-1185">Reference proteome</keyword>
<feature type="compositionally biased region" description="Basic and acidic residues" evidence="3">
    <location>
        <begin position="953"/>
        <end position="979"/>
    </location>
</feature>
<dbReference type="Gene3D" id="3.40.50.720">
    <property type="entry name" value="NAD(P)-binding Rossmann-like Domain"/>
    <property type="match status" value="1"/>
</dbReference>
<dbReference type="PANTHER" id="PTHR43439:SF2">
    <property type="entry name" value="ENZYME, PUTATIVE (JCVI)-RELATED"/>
    <property type="match status" value="1"/>
</dbReference>
<dbReference type="InterPro" id="IPR042099">
    <property type="entry name" value="ANL_N_sf"/>
</dbReference>